<evidence type="ECO:0000313" key="3">
    <source>
        <dbReference type="Proteomes" id="UP000479000"/>
    </source>
</evidence>
<keyword evidence="1" id="KW-1133">Transmembrane helix</keyword>
<dbReference type="EMBL" id="CADCXU010032010">
    <property type="protein sequence ID" value="CAB0017848.1"/>
    <property type="molecule type" value="Genomic_DNA"/>
</dbReference>
<protein>
    <submittedName>
        <fullName evidence="2">Uncharacterized protein</fullName>
    </submittedName>
</protein>
<feature type="non-terminal residue" evidence="2">
    <location>
        <position position="234"/>
    </location>
</feature>
<keyword evidence="3" id="KW-1185">Reference proteome</keyword>
<gene>
    <name evidence="2" type="ORF">NTEN_LOCUS21777</name>
</gene>
<feature type="transmembrane region" description="Helical" evidence="1">
    <location>
        <begin position="57"/>
        <end position="81"/>
    </location>
</feature>
<dbReference type="AlphaFoldDB" id="A0A6H5HM27"/>
<organism evidence="2 3">
    <name type="scientific">Nesidiocoris tenuis</name>
    <dbReference type="NCBI Taxonomy" id="355587"/>
    <lineage>
        <taxon>Eukaryota</taxon>
        <taxon>Metazoa</taxon>
        <taxon>Ecdysozoa</taxon>
        <taxon>Arthropoda</taxon>
        <taxon>Hexapoda</taxon>
        <taxon>Insecta</taxon>
        <taxon>Pterygota</taxon>
        <taxon>Neoptera</taxon>
        <taxon>Paraneoptera</taxon>
        <taxon>Hemiptera</taxon>
        <taxon>Heteroptera</taxon>
        <taxon>Panheteroptera</taxon>
        <taxon>Cimicomorpha</taxon>
        <taxon>Miridae</taxon>
        <taxon>Dicyphina</taxon>
        <taxon>Nesidiocoris</taxon>
    </lineage>
</organism>
<dbReference type="Proteomes" id="UP000479000">
    <property type="component" value="Unassembled WGS sequence"/>
</dbReference>
<keyword evidence="1" id="KW-0812">Transmembrane</keyword>
<sequence>MSSSRSLPPQQKLLGPKYHVTHRACWSSWPVVYAHFSVACFVTFSGSVPILDFRTITILPFTLACAFTAMAKNMFSFLFAIKIRHYTTERPIDSVLFACYHHAISCNNEHRSEISLRSKVHLIMRSIPNQWYMVIAIRRLKYTEDVLRAINGRSGGSYRWRVFSFREPSKGVCLEYGRRLHHHITVSTTRSGVFWFTEDPRRTFDDRTWTCIHSILVRPTRWVVTWTSLVQCEK</sequence>
<keyword evidence="1" id="KW-0472">Membrane</keyword>
<evidence type="ECO:0000256" key="1">
    <source>
        <dbReference type="SAM" id="Phobius"/>
    </source>
</evidence>
<feature type="transmembrane region" description="Helical" evidence="1">
    <location>
        <begin position="31"/>
        <end position="51"/>
    </location>
</feature>
<reference evidence="2 3" key="1">
    <citation type="submission" date="2020-02" db="EMBL/GenBank/DDBJ databases">
        <authorList>
            <person name="Ferguson B K."/>
        </authorList>
    </citation>
    <scope>NUCLEOTIDE SEQUENCE [LARGE SCALE GENOMIC DNA]</scope>
</reference>
<proteinExistence type="predicted"/>
<name>A0A6H5HM27_9HEMI</name>
<evidence type="ECO:0000313" key="2">
    <source>
        <dbReference type="EMBL" id="CAB0017848.1"/>
    </source>
</evidence>
<accession>A0A6H5HM27</accession>